<evidence type="ECO:0000256" key="7">
    <source>
        <dbReference type="ARBA" id="ARBA00023136"/>
    </source>
</evidence>
<evidence type="ECO:0000256" key="3">
    <source>
        <dbReference type="ARBA" id="ARBA00022676"/>
    </source>
</evidence>
<feature type="transmembrane region" description="Helical" evidence="8">
    <location>
        <begin position="357"/>
        <end position="379"/>
    </location>
</feature>
<dbReference type="GO" id="GO:0016763">
    <property type="term" value="F:pentosyltransferase activity"/>
    <property type="evidence" value="ECO:0007669"/>
    <property type="project" value="TreeGrafter"/>
</dbReference>
<accession>A0A178N055</accession>
<feature type="transmembrane region" description="Helical" evidence="8">
    <location>
        <begin position="100"/>
        <end position="118"/>
    </location>
</feature>
<evidence type="ECO:0000256" key="8">
    <source>
        <dbReference type="SAM" id="Phobius"/>
    </source>
</evidence>
<keyword evidence="6 8" id="KW-1133">Transmembrane helix</keyword>
<dbReference type="InterPro" id="IPR050297">
    <property type="entry name" value="LipidA_mod_glycosyltrf_83"/>
</dbReference>
<feature type="transmembrane region" description="Helical" evidence="8">
    <location>
        <begin position="273"/>
        <end position="293"/>
    </location>
</feature>
<name>A0A178N055_9PROT</name>
<comment type="caution">
    <text evidence="10">The sequence shown here is derived from an EMBL/GenBank/DDBJ whole genome shotgun (WGS) entry which is preliminary data.</text>
</comment>
<keyword evidence="3" id="KW-0328">Glycosyltransferase</keyword>
<dbReference type="PANTHER" id="PTHR33908:SF3">
    <property type="entry name" value="UNDECAPRENYL PHOSPHATE-ALPHA-4-AMINO-4-DEOXY-L-ARABINOSE ARABINOSYL TRANSFERASE"/>
    <property type="match status" value="1"/>
</dbReference>
<comment type="subcellular location">
    <subcellularLocation>
        <location evidence="1">Cell membrane</location>
        <topology evidence="1">Multi-pass membrane protein</topology>
    </subcellularLocation>
</comment>
<protein>
    <submittedName>
        <fullName evidence="10">Glycosyl transferase</fullName>
    </submittedName>
</protein>
<feature type="domain" description="Glycosyltransferase RgtA/B/C/D-like" evidence="9">
    <location>
        <begin position="19"/>
        <end position="115"/>
    </location>
</feature>
<evidence type="ECO:0000256" key="2">
    <source>
        <dbReference type="ARBA" id="ARBA00022475"/>
    </source>
</evidence>
<feature type="transmembrane region" description="Helical" evidence="8">
    <location>
        <begin position="52"/>
        <end position="69"/>
    </location>
</feature>
<keyword evidence="2" id="KW-1003">Cell membrane</keyword>
<dbReference type="STRING" id="1437059.A6A05_18465"/>
<evidence type="ECO:0000313" key="10">
    <source>
        <dbReference type="EMBL" id="OAN66491.1"/>
    </source>
</evidence>
<evidence type="ECO:0000313" key="11">
    <source>
        <dbReference type="Proteomes" id="UP000078543"/>
    </source>
</evidence>
<dbReference type="Pfam" id="PF13231">
    <property type="entry name" value="PMT_2"/>
    <property type="match status" value="1"/>
</dbReference>
<proteinExistence type="predicted"/>
<dbReference type="EMBL" id="LWQU01000013">
    <property type="protein sequence ID" value="OAN66491.1"/>
    <property type="molecule type" value="Genomic_DNA"/>
</dbReference>
<keyword evidence="11" id="KW-1185">Reference proteome</keyword>
<feature type="transmembrane region" description="Helical" evidence="8">
    <location>
        <begin position="191"/>
        <end position="208"/>
    </location>
</feature>
<evidence type="ECO:0000256" key="6">
    <source>
        <dbReference type="ARBA" id="ARBA00022989"/>
    </source>
</evidence>
<sequence>MLETGDYIRIQFQGEMRAKKPAGAYWLQAGSVGLLSHPASTQTWPYRLPSALAAWAAVLMTFAFGRALIGERPALIGAMLLAACTMLVSEAHLAKTDAILLALVVAAQGLLARFYVAARAKDAAAPSGGGCGTSSASPIKMPGTWEALAFWLVQGAAILVKGPVVPVISLLTIAALGIADRQVRWLVPMRPVLGTIVAAAIAAPWFAAVSQATGGAFVGEAVKGDLLPKLLGAHESHGGYPGQYLALSVVLLWPGSLLLLPAATKMWGQRHRLAFRVLLAWAVPTWIMFELIPTKLPHYVLPAFPALALMGAALVIEGLEAFHTKWARAWYGLWCLVGLTLAGLVVALPIVLGGGFVWLSVPAALGIVLATLLPATLAWRGRLPEAALALGLTALATYPVLFQGVLPSLDRMFLSRGAAQMVKLVGSDGPVVSAGFSEPSLVFWLGTETKLADGSAAAAHLAANRRALAVVEDKQQAGFLGRAAELGLVLEEFGRIDGFNYSRGKRAALTVYGVKSP</sequence>
<feature type="transmembrane region" description="Helical" evidence="8">
    <location>
        <begin position="299"/>
        <end position="319"/>
    </location>
</feature>
<dbReference type="AlphaFoldDB" id="A0A178N055"/>
<keyword evidence="5 8" id="KW-0812">Transmembrane</keyword>
<reference evidence="10 11" key="1">
    <citation type="submission" date="2016-04" db="EMBL/GenBank/DDBJ databases">
        <title>Draft genome sequence of freshwater magnetotactic bacteria Magnetospirillum marisnigri SP-1 and Magnetospirillum moscoviense BB-1.</title>
        <authorList>
            <person name="Koziaeva V."/>
            <person name="Dziuba M.V."/>
            <person name="Ivanov T.M."/>
            <person name="Kuznetsov B."/>
            <person name="Grouzdev D.S."/>
        </authorList>
    </citation>
    <scope>NUCLEOTIDE SEQUENCE [LARGE SCALE GENOMIC DNA]</scope>
    <source>
        <strain evidence="10 11">BB-1</strain>
    </source>
</reference>
<evidence type="ECO:0000256" key="4">
    <source>
        <dbReference type="ARBA" id="ARBA00022679"/>
    </source>
</evidence>
<evidence type="ECO:0000256" key="5">
    <source>
        <dbReference type="ARBA" id="ARBA00022692"/>
    </source>
</evidence>
<evidence type="ECO:0000256" key="1">
    <source>
        <dbReference type="ARBA" id="ARBA00004651"/>
    </source>
</evidence>
<dbReference type="PANTHER" id="PTHR33908">
    <property type="entry name" value="MANNOSYLTRANSFERASE YKCB-RELATED"/>
    <property type="match status" value="1"/>
</dbReference>
<dbReference type="GO" id="GO:0009103">
    <property type="term" value="P:lipopolysaccharide biosynthetic process"/>
    <property type="evidence" value="ECO:0007669"/>
    <property type="project" value="TreeGrafter"/>
</dbReference>
<evidence type="ECO:0000259" key="9">
    <source>
        <dbReference type="Pfam" id="PF13231"/>
    </source>
</evidence>
<keyword evidence="4 10" id="KW-0808">Transferase</keyword>
<feature type="transmembrane region" description="Helical" evidence="8">
    <location>
        <begin position="386"/>
        <end position="406"/>
    </location>
</feature>
<feature type="transmembrane region" description="Helical" evidence="8">
    <location>
        <begin position="75"/>
        <end position="93"/>
    </location>
</feature>
<gene>
    <name evidence="10" type="ORF">A6A05_18465</name>
</gene>
<feature type="transmembrane region" description="Helical" evidence="8">
    <location>
        <begin position="244"/>
        <end position="261"/>
    </location>
</feature>
<dbReference type="Proteomes" id="UP000078543">
    <property type="component" value="Unassembled WGS sequence"/>
</dbReference>
<feature type="transmembrane region" description="Helical" evidence="8">
    <location>
        <begin position="331"/>
        <end position="351"/>
    </location>
</feature>
<dbReference type="GO" id="GO:0005886">
    <property type="term" value="C:plasma membrane"/>
    <property type="evidence" value="ECO:0007669"/>
    <property type="project" value="UniProtKB-SubCell"/>
</dbReference>
<feature type="transmembrane region" description="Helical" evidence="8">
    <location>
        <begin position="148"/>
        <end position="179"/>
    </location>
</feature>
<dbReference type="InterPro" id="IPR038731">
    <property type="entry name" value="RgtA/B/C-like"/>
</dbReference>
<keyword evidence="7 8" id="KW-0472">Membrane</keyword>
<organism evidence="10 11">
    <name type="scientific">Magnetospirillum moscoviense</name>
    <dbReference type="NCBI Taxonomy" id="1437059"/>
    <lineage>
        <taxon>Bacteria</taxon>
        <taxon>Pseudomonadati</taxon>
        <taxon>Pseudomonadota</taxon>
        <taxon>Alphaproteobacteria</taxon>
        <taxon>Rhodospirillales</taxon>
        <taxon>Rhodospirillaceae</taxon>
        <taxon>Magnetospirillum</taxon>
    </lineage>
</organism>
<dbReference type="GO" id="GO:0010041">
    <property type="term" value="P:response to iron(III) ion"/>
    <property type="evidence" value="ECO:0007669"/>
    <property type="project" value="TreeGrafter"/>
</dbReference>